<evidence type="ECO:0000256" key="1">
    <source>
        <dbReference type="SAM" id="Phobius"/>
    </source>
</evidence>
<dbReference type="GO" id="GO:0016740">
    <property type="term" value="F:transferase activity"/>
    <property type="evidence" value="ECO:0007669"/>
    <property type="project" value="UniProtKB-KW"/>
</dbReference>
<evidence type="ECO:0000313" key="3">
    <source>
        <dbReference type="Proteomes" id="UP000057043"/>
    </source>
</evidence>
<organism evidence="2 3">
    <name type="scientific">Methanothrix harundinacea</name>
    <dbReference type="NCBI Taxonomy" id="301375"/>
    <lineage>
        <taxon>Archaea</taxon>
        <taxon>Methanobacteriati</taxon>
        <taxon>Methanobacteriota</taxon>
        <taxon>Stenosarchaea group</taxon>
        <taxon>Methanomicrobia</taxon>
        <taxon>Methanotrichales</taxon>
        <taxon>Methanotrichaceae</taxon>
        <taxon>Methanothrix</taxon>
    </lineage>
</organism>
<feature type="transmembrane region" description="Helical" evidence="1">
    <location>
        <begin position="6"/>
        <end position="24"/>
    </location>
</feature>
<proteinExistence type="predicted"/>
<gene>
    <name evidence="2" type="ORF">XD72_2069</name>
</gene>
<reference evidence="2 3" key="1">
    <citation type="journal article" date="2015" name="MBio">
        <title>Genome-Resolved Metagenomic Analysis Reveals Roles for Candidate Phyla and Other Microbial Community Members in Biogeochemical Transformations in Oil Reservoirs.</title>
        <authorList>
            <person name="Hu P."/>
            <person name="Tom L."/>
            <person name="Singh A."/>
            <person name="Thomas B.C."/>
            <person name="Baker B.J."/>
            <person name="Piceno Y.M."/>
            <person name="Andersen G.L."/>
            <person name="Banfield J.F."/>
        </authorList>
    </citation>
    <scope>NUCLEOTIDE SEQUENCE [LARGE SCALE GENOMIC DNA]</scope>
    <source>
        <strain evidence="2">57_489</strain>
    </source>
</reference>
<sequence>MDFFLYYSVLVGLMATWVATRKWIRKAPEIGLVCRDMNKLEKPQVPEMGGLYRHRGASKAFSMLAGYNGLMVGFGVIILLMLKYEGLLWNYL</sequence>
<keyword evidence="2" id="KW-0808">Transferase</keyword>
<comment type="caution">
    <text evidence="2">The sequence shown here is derived from an EMBL/GenBank/DDBJ whole genome shotgun (WGS) entry which is preliminary data.</text>
</comment>
<evidence type="ECO:0000313" key="2">
    <source>
        <dbReference type="EMBL" id="KUK43576.1"/>
    </source>
</evidence>
<dbReference type="EMBL" id="LGFT01000064">
    <property type="protein sequence ID" value="KUK43576.1"/>
    <property type="molecule type" value="Genomic_DNA"/>
</dbReference>
<accession>A0A101FSC2</accession>
<feature type="transmembrane region" description="Helical" evidence="1">
    <location>
        <begin position="61"/>
        <end position="82"/>
    </location>
</feature>
<keyword evidence="1" id="KW-1133">Transmembrane helix</keyword>
<dbReference type="AlphaFoldDB" id="A0A101FSC2"/>
<protein>
    <submittedName>
        <fullName evidence="2">Glycosyl transferase, family 4</fullName>
    </submittedName>
</protein>
<dbReference type="PATRIC" id="fig|301375.7.peg.282"/>
<keyword evidence="1" id="KW-0472">Membrane</keyword>
<dbReference type="Proteomes" id="UP000057043">
    <property type="component" value="Unassembled WGS sequence"/>
</dbReference>
<name>A0A101FSC2_9EURY</name>
<keyword evidence="1" id="KW-0812">Transmembrane</keyword>